<sequence>MHEGPNIARVAALIGDPARSSILVALMRGQALTVSELAAEAGVGLPTASSHLSQLEAGGLVEPRKQGRHKYFTLASDDAAAVIEALTGFAGGLPKPKSRPGPRDPALRTARICYNHLAGERGVQLYDSLVARGHLVVAADGMTLSPEGWDFAAGFGITPGDFAGKRPPHCRECLDWSARRSHLGGRLGRAFLSALEGRGWARRVRGTRIIAFTSEGERAFASAFPAGPRA</sequence>
<dbReference type="Gene3D" id="1.10.10.10">
    <property type="entry name" value="Winged helix-like DNA-binding domain superfamily/Winged helix DNA-binding domain"/>
    <property type="match status" value="1"/>
</dbReference>
<reference evidence="2 3" key="1">
    <citation type="submission" date="2018-03" db="EMBL/GenBank/DDBJ databases">
        <authorList>
            <person name="Keele B.F."/>
        </authorList>
    </citation>
    <scope>NUCLEOTIDE SEQUENCE [LARGE SCALE GENOMIC DNA]</scope>
    <source>
        <strain evidence="2 3">CECT 8626</strain>
    </source>
</reference>
<dbReference type="EMBL" id="OMOQ01000001">
    <property type="protein sequence ID" value="SPH18631.1"/>
    <property type="molecule type" value="Genomic_DNA"/>
</dbReference>
<protein>
    <submittedName>
        <fullName evidence="2">Biofilm growth-associated repressor</fullName>
    </submittedName>
</protein>
<dbReference type="InterPro" id="IPR036390">
    <property type="entry name" value="WH_DNA-bd_sf"/>
</dbReference>
<dbReference type="PROSITE" id="PS50987">
    <property type="entry name" value="HTH_ARSR_2"/>
    <property type="match status" value="1"/>
</dbReference>
<dbReference type="InterPro" id="IPR011991">
    <property type="entry name" value="ArsR-like_HTH"/>
</dbReference>
<dbReference type="SUPFAM" id="SSF46785">
    <property type="entry name" value="Winged helix' DNA-binding domain"/>
    <property type="match status" value="1"/>
</dbReference>
<dbReference type="Pfam" id="PF12840">
    <property type="entry name" value="HTH_20"/>
    <property type="match status" value="1"/>
</dbReference>
<dbReference type="GO" id="GO:0003700">
    <property type="term" value="F:DNA-binding transcription factor activity"/>
    <property type="evidence" value="ECO:0007669"/>
    <property type="project" value="InterPro"/>
</dbReference>
<dbReference type="NCBIfam" id="NF033788">
    <property type="entry name" value="HTH_metalloreg"/>
    <property type="match status" value="1"/>
</dbReference>
<accession>A0A2R8B7L9</accession>
<dbReference type="PANTHER" id="PTHR39168">
    <property type="entry name" value="TRANSCRIPTIONAL REGULATOR-RELATED"/>
    <property type="match status" value="1"/>
</dbReference>
<dbReference type="CDD" id="cd00090">
    <property type="entry name" value="HTH_ARSR"/>
    <property type="match status" value="1"/>
</dbReference>
<dbReference type="PRINTS" id="PR00778">
    <property type="entry name" value="HTHARSR"/>
</dbReference>
<dbReference type="GO" id="GO:0003677">
    <property type="term" value="F:DNA binding"/>
    <property type="evidence" value="ECO:0007669"/>
    <property type="project" value="TreeGrafter"/>
</dbReference>
<evidence type="ECO:0000313" key="3">
    <source>
        <dbReference type="Proteomes" id="UP000244924"/>
    </source>
</evidence>
<dbReference type="InterPro" id="IPR001845">
    <property type="entry name" value="HTH_ArsR_DNA-bd_dom"/>
</dbReference>
<evidence type="ECO:0000313" key="2">
    <source>
        <dbReference type="EMBL" id="SPH18631.1"/>
    </source>
</evidence>
<dbReference type="PANTHER" id="PTHR39168:SF1">
    <property type="entry name" value="TRANSCRIPTIONAL REGULATORY PROTEIN"/>
    <property type="match status" value="1"/>
</dbReference>
<proteinExistence type="predicted"/>
<gene>
    <name evidence="2" type="primary">bigR_2</name>
    <name evidence="2" type="ORF">DEA8626_02171</name>
</gene>
<dbReference type="AlphaFoldDB" id="A0A2R8B7L9"/>
<dbReference type="GO" id="GO:0032791">
    <property type="term" value="F:lead ion binding"/>
    <property type="evidence" value="ECO:0007669"/>
    <property type="project" value="TreeGrafter"/>
</dbReference>
<feature type="domain" description="HTH arsR-type" evidence="1">
    <location>
        <begin position="1"/>
        <end position="94"/>
    </location>
</feature>
<dbReference type="OrthoDB" id="9797716at2"/>
<name>A0A2R8B7L9_9RHOB</name>
<keyword evidence="3" id="KW-1185">Reference proteome</keyword>
<dbReference type="RefSeq" id="WP_108852937.1">
    <property type="nucleotide sequence ID" value="NZ_OMOQ01000001.1"/>
</dbReference>
<dbReference type="Proteomes" id="UP000244924">
    <property type="component" value="Unassembled WGS sequence"/>
</dbReference>
<dbReference type="GO" id="GO:0046686">
    <property type="term" value="P:response to cadmium ion"/>
    <property type="evidence" value="ECO:0007669"/>
    <property type="project" value="TreeGrafter"/>
</dbReference>
<dbReference type="GO" id="GO:0097063">
    <property type="term" value="F:cadmium ion sensor activity"/>
    <property type="evidence" value="ECO:0007669"/>
    <property type="project" value="TreeGrafter"/>
</dbReference>
<dbReference type="InterPro" id="IPR052543">
    <property type="entry name" value="HTH_Metal-responsive_Reg"/>
</dbReference>
<dbReference type="GO" id="GO:0010288">
    <property type="term" value="P:response to lead ion"/>
    <property type="evidence" value="ECO:0007669"/>
    <property type="project" value="TreeGrafter"/>
</dbReference>
<organism evidence="2 3">
    <name type="scientific">Albidovulum aquaemixtae</name>
    <dbReference type="NCBI Taxonomy" id="1542388"/>
    <lineage>
        <taxon>Bacteria</taxon>
        <taxon>Pseudomonadati</taxon>
        <taxon>Pseudomonadota</taxon>
        <taxon>Alphaproteobacteria</taxon>
        <taxon>Rhodobacterales</taxon>
        <taxon>Paracoccaceae</taxon>
        <taxon>Albidovulum</taxon>
    </lineage>
</organism>
<evidence type="ECO:0000259" key="1">
    <source>
        <dbReference type="PROSITE" id="PS50987"/>
    </source>
</evidence>
<dbReference type="InterPro" id="IPR036388">
    <property type="entry name" value="WH-like_DNA-bd_sf"/>
</dbReference>
<dbReference type="SMART" id="SM00418">
    <property type="entry name" value="HTH_ARSR"/>
    <property type="match status" value="1"/>
</dbReference>